<dbReference type="EMBL" id="JAULSW010000003">
    <property type="protein sequence ID" value="KAK3386839.1"/>
    <property type="molecule type" value="Genomic_DNA"/>
</dbReference>
<comment type="caution">
    <text evidence="1">The sequence shown here is derived from an EMBL/GenBank/DDBJ whole genome shotgun (WGS) entry which is preliminary data.</text>
</comment>
<reference evidence="1" key="1">
    <citation type="journal article" date="2023" name="Mol. Phylogenet. Evol.">
        <title>Genome-scale phylogeny and comparative genomics of the fungal order Sordariales.</title>
        <authorList>
            <person name="Hensen N."/>
            <person name="Bonometti L."/>
            <person name="Westerberg I."/>
            <person name="Brannstrom I.O."/>
            <person name="Guillou S."/>
            <person name="Cros-Aarteil S."/>
            <person name="Calhoun S."/>
            <person name="Haridas S."/>
            <person name="Kuo A."/>
            <person name="Mondo S."/>
            <person name="Pangilinan J."/>
            <person name="Riley R."/>
            <person name="LaButti K."/>
            <person name="Andreopoulos B."/>
            <person name="Lipzen A."/>
            <person name="Chen C."/>
            <person name="Yan M."/>
            <person name="Daum C."/>
            <person name="Ng V."/>
            <person name="Clum A."/>
            <person name="Steindorff A."/>
            <person name="Ohm R.A."/>
            <person name="Martin F."/>
            <person name="Silar P."/>
            <person name="Natvig D.O."/>
            <person name="Lalanne C."/>
            <person name="Gautier V."/>
            <person name="Ament-Velasquez S.L."/>
            <person name="Kruys A."/>
            <person name="Hutchinson M.I."/>
            <person name="Powell A.J."/>
            <person name="Barry K."/>
            <person name="Miller A.N."/>
            <person name="Grigoriev I.V."/>
            <person name="Debuchy R."/>
            <person name="Gladieux P."/>
            <person name="Hiltunen Thoren M."/>
            <person name="Johannesson H."/>
        </authorList>
    </citation>
    <scope>NUCLEOTIDE SEQUENCE</scope>
    <source>
        <strain evidence="1">CBS 232.78</strain>
    </source>
</reference>
<accession>A0AAE0NSF2</accession>
<protein>
    <submittedName>
        <fullName evidence="1">Uncharacterized protein</fullName>
    </submittedName>
</protein>
<gene>
    <name evidence="1" type="ORF">B0H63DRAFT_468471</name>
</gene>
<evidence type="ECO:0000313" key="2">
    <source>
        <dbReference type="Proteomes" id="UP001285441"/>
    </source>
</evidence>
<name>A0AAE0NSF2_9PEZI</name>
<evidence type="ECO:0000313" key="1">
    <source>
        <dbReference type="EMBL" id="KAK3386839.1"/>
    </source>
</evidence>
<sequence>MEAVDPSAHAALQNPERQELLTVHKKPFQHIQPPDPSFTCTCLTCMLRWNCLCLVVDFAYWQKNLDTGEPISVIPRGTTPKWNRDLVARNASIVVKALRSPLWHARILEAHLASTIRSIRRHGLNKGNRRRRFRMADEDVHAETDVFLERSGPPTLDFPYHRDNYYMLEAFLPNRSWISERKKWVYLPAEQHDNDVEIAIRWEAWARHQQRQ</sequence>
<proteinExistence type="predicted"/>
<keyword evidence="2" id="KW-1185">Reference proteome</keyword>
<reference evidence="1" key="2">
    <citation type="submission" date="2023-06" db="EMBL/GenBank/DDBJ databases">
        <authorList>
            <consortium name="Lawrence Berkeley National Laboratory"/>
            <person name="Haridas S."/>
            <person name="Hensen N."/>
            <person name="Bonometti L."/>
            <person name="Westerberg I."/>
            <person name="Brannstrom I.O."/>
            <person name="Guillou S."/>
            <person name="Cros-Aarteil S."/>
            <person name="Calhoun S."/>
            <person name="Kuo A."/>
            <person name="Mondo S."/>
            <person name="Pangilinan J."/>
            <person name="Riley R."/>
            <person name="LaButti K."/>
            <person name="Andreopoulos B."/>
            <person name="Lipzen A."/>
            <person name="Chen C."/>
            <person name="Yanf M."/>
            <person name="Daum C."/>
            <person name="Ng V."/>
            <person name="Clum A."/>
            <person name="Steindorff A."/>
            <person name="Ohm R."/>
            <person name="Martin F."/>
            <person name="Silar P."/>
            <person name="Natvig D."/>
            <person name="Lalanne C."/>
            <person name="Gautier V."/>
            <person name="Ament-velasquez S.L."/>
            <person name="Kruys A."/>
            <person name="Hutchinson M.I."/>
            <person name="Powell A.J."/>
            <person name="Barry K."/>
            <person name="Miller A.N."/>
            <person name="Grigoriev I.V."/>
            <person name="Debuchy R."/>
            <person name="Gladieux P."/>
            <person name="Thoren M.H."/>
            <person name="Johannesson H."/>
        </authorList>
    </citation>
    <scope>NUCLEOTIDE SEQUENCE</scope>
    <source>
        <strain evidence="1">CBS 232.78</strain>
    </source>
</reference>
<organism evidence="1 2">
    <name type="scientific">Podospora didyma</name>
    <dbReference type="NCBI Taxonomy" id="330526"/>
    <lineage>
        <taxon>Eukaryota</taxon>
        <taxon>Fungi</taxon>
        <taxon>Dikarya</taxon>
        <taxon>Ascomycota</taxon>
        <taxon>Pezizomycotina</taxon>
        <taxon>Sordariomycetes</taxon>
        <taxon>Sordariomycetidae</taxon>
        <taxon>Sordariales</taxon>
        <taxon>Podosporaceae</taxon>
        <taxon>Podospora</taxon>
    </lineage>
</organism>
<dbReference type="AlphaFoldDB" id="A0AAE0NSF2"/>
<dbReference type="Proteomes" id="UP001285441">
    <property type="component" value="Unassembled WGS sequence"/>
</dbReference>